<organism evidence="1 2">
    <name type="scientific">Sphingomonas aerophila</name>
    <dbReference type="NCBI Taxonomy" id="1344948"/>
    <lineage>
        <taxon>Bacteria</taxon>
        <taxon>Pseudomonadati</taxon>
        <taxon>Pseudomonadota</taxon>
        <taxon>Alphaproteobacteria</taxon>
        <taxon>Sphingomonadales</taxon>
        <taxon>Sphingomonadaceae</taxon>
        <taxon>Sphingomonas</taxon>
    </lineage>
</organism>
<keyword evidence="2" id="KW-1185">Reference proteome</keyword>
<reference evidence="1 2" key="1">
    <citation type="submission" date="2020-08" db="EMBL/GenBank/DDBJ databases">
        <title>Genomic Encyclopedia of Type Strains, Phase IV (KMG-IV): sequencing the most valuable type-strain genomes for metagenomic binning, comparative biology and taxonomic classification.</title>
        <authorList>
            <person name="Goeker M."/>
        </authorList>
    </citation>
    <scope>NUCLEOTIDE SEQUENCE [LARGE SCALE GENOMIC DNA]</scope>
    <source>
        <strain evidence="1 2">DSM 100044</strain>
    </source>
</reference>
<sequence>MGPDFAACVRALSATLLAEQSVLPVTEREKEAVADHLLSTAGRMPDHLRLALRAATLFFDALAYPVSGRPFHQLGLARQQAQVRRLNRLPIGPIRSLTGFYRILSVHALWSLAESRAALPRHG</sequence>
<proteinExistence type="predicted"/>
<dbReference type="EMBL" id="JACIJK010000003">
    <property type="protein sequence ID" value="MBB5714309.1"/>
    <property type="molecule type" value="Genomic_DNA"/>
</dbReference>
<protein>
    <submittedName>
        <fullName evidence="1">Uncharacterized protein</fullName>
    </submittedName>
</protein>
<dbReference type="AlphaFoldDB" id="A0A7W9BBR2"/>
<dbReference type="Proteomes" id="UP000546200">
    <property type="component" value="Unassembled WGS sequence"/>
</dbReference>
<name>A0A7W9BBR2_9SPHN</name>
<evidence type="ECO:0000313" key="1">
    <source>
        <dbReference type="EMBL" id="MBB5714309.1"/>
    </source>
</evidence>
<evidence type="ECO:0000313" key="2">
    <source>
        <dbReference type="Proteomes" id="UP000546200"/>
    </source>
</evidence>
<accession>A0A7W9BBR2</accession>
<comment type="caution">
    <text evidence="1">The sequence shown here is derived from an EMBL/GenBank/DDBJ whole genome shotgun (WGS) entry which is preliminary data.</text>
</comment>
<dbReference type="RefSeq" id="WP_184055514.1">
    <property type="nucleotide sequence ID" value="NZ_JACIJK010000003.1"/>
</dbReference>
<gene>
    <name evidence="1" type="ORF">FHS94_001140</name>
</gene>